<keyword evidence="3" id="KW-0067">ATP-binding</keyword>
<dbReference type="AlphaFoldDB" id="A0A402AYV4"/>
<proteinExistence type="predicted"/>
<evidence type="ECO:0000256" key="1">
    <source>
        <dbReference type="ARBA" id="ARBA00022598"/>
    </source>
</evidence>
<keyword evidence="1" id="KW-0436">Ligase</keyword>
<name>A0A402AYV4_9CHLR</name>
<gene>
    <name evidence="4" type="ORF">KDK_80910</name>
</gene>
<dbReference type="InterPro" id="IPR051538">
    <property type="entry name" value="Acyl-CoA_Synth/Transferase"/>
</dbReference>
<sequence>MERAELHTMIDETRIAPILKGARGQQPVDVERVIDVIKSVEYLMQDYDFIQSIDINPLVANADSICAVDIKVLLQ</sequence>
<reference evidence="5" key="1">
    <citation type="submission" date="2018-12" db="EMBL/GenBank/DDBJ databases">
        <title>Tengunoibacter tsumagoiensis gen. nov., sp. nov., Dictyobacter kobayashii sp. nov., D. alpinus sp. nov., and D. joshuensis sp. nov. and description of Dictyobacteraceae fam. nov. within the order Ktedonobacterales isolated from Tengu-no-mugimeshi.</title>
        <authorList>
            <person name="Wang C.M."/>
            <person name="Zheng Y."/>
            <person name="Sakai Y."/>
            <person name="Toyoda A."/>
            <person name="Minakuchi Y."/>
            <person name="Abe K."/>
            <person name="Yokota A."/>
            <person name="Yabe S."/>
        </authorList>
    </citation>
    <scope>NUCLEOTIDE SEQUENCE [LARGE SCALE GENOMIC DNA]</scope>
    <source>
        <strain evidence="5">Uno11</strain>
    </source>
</reference>
<dbReference type="GO" id="GO:0005524">
    <property type="term" value="F:ATP binding"/>
    <property type="evidence" value="ECO:0007669"/>
    <property type="project" value="UniProtKB-KW"/>
</dbReference>
<dbReference type="PANTHER" id="PTHR43334">
    <property type="entry name" value="ACETATE--COA LIGASE [ADP-FORMING]"/>
    <property type="match status" value="1"/>
</dbReference>
<dbReference type="Pfam" id="PF13549">
    <property type="entry name" value="ATP-grasp_5"/>
    <property type="match status" value="1"/>
</dbReference>
<keyword evidence="2" id="KW-0547">Nucleotide-binding</keyword>
<dbReference type="Gene3D" id="3.30.470.20">
    <property type="entry name" value="ATP-grasp fold, B domain"/>
    <property type="match status" value="1"/>
</dbReference>
<dbReference type="SUPFAM" id="SSF56059">
    <property type="entry name" value="Glutathione synthetase ATP-binding domain-like"/>
    <property type="match status" value="1"/>
</dbReference>
<evidence type="ECO:0000313" key="4">
    <source>
        <dbReference type="EMBL" id="GCE24291.1"/>
    </source>
</evidence>
<dbReference type="PANTHER" id="PTHR43334:SF1">
    <property type="entry name" value="3-HYDROXYPROPIONATE--COA LIGASE [ADP-FORMING]"/>
    <property type="match status" value="1"/>
</dbReference>
<keyword evidence="5" id="KW-1185">Reference proteome</keyword>
<dbReference type="GO" id="GO:0016874">
    <property type="term" value="F:ligase activity"/>
    <property type="evidence" value="ECO:0007669"/>
    <property type="project" value="UniProtKB-KW"/>
</dbReference>
<dbReference type="Proteomes" id="UP000287188">
    <property type="component" value="Unassembled WGS sequence"/>
</dbReference>
<organism evidence="4 5">
    <name type="scientific">Dictyobacter kobayashii</name>
    <dbReference type="NCBI Taxonomy" id="2014872"/>
    <lineage>
        <taxon>Bacteria</taxon>
        <taxon>Bacillati</taxon>
        <taxon>Chloroflexota</taxon>
        <taxon>Ktedonobacteria</taxon>
        <taxon>Ktedonobacterales</taxon>
        <taxon>Dictyobacteraceae</taxon>
        <taxon>Dictyobacter</taxon>
    </lineage>
</organism>
<comment type="caution">
    <text evidence="4">The sequence shown here is derived from an EMBL/GenBank/DDBJ whole genome shotgun (WGS) entry which is preliminary data.</text>
</comment>
<accession>A0A402AYV4</accession>
<dbReference type="EMBL" id="BIFS01000002">
    <property type="protein sequence ID" value="GCE24291.1"/>
    <property type="molecule type" value="Genomic_DNA"/>
</dbReference>
<protein>
    <recommendedName>
        <fullName evidence="6">ATP-grasp domain-containing protein</fullName>
    </recommendedName>
</protein>
<evidence type="ECO:0008006" key="6">
    <source>
        <dbReference type="Google" id="ProtNLM"/>
    </source>
</evidence>
<evidence type="ECO:0000256" key="2">
    <source>
        <dbReference type="ARBA" id="ARBA00022741"/>
    </source>
</evidence>
<evidence type="ECO:0000256" key="3">
    <source>
        <dbReference type="ARBA" id="ARBA00022840"/>
    </source>
</evidence>
<evidence type="ECO:0000313" key="5">
    <source>
        <dbReference type="Proteomes" id="UP000287188"/>
    </source>
</evidence>